<dbReference type="SUPFAM" id="SSF56954">
    <property type="entry name" value="Outer membrane efflux proteins (OEP)"/>
    <property type="match status" value="1"/>
</dbReference>
<reference evidence="15" key="2">
    <citation type="submission" date="2016-12" db="EMBL/GenBank/DDBJ databases">
        <authorList>
            <person name="Song W.-J."/>
            <person name="Kurnit D.M."/>
        </authorList>
    </citation>
    <scope>NUCLEOTIDE SEQUENCE [LARGE SCALE GENOMIC DNA]</scope>
    <source>
        <strain evidence="15">HGB1681</strain>
    </source>
</reference>
<evidence type="ECO:0000256" key="13">
    <source>
        <dbReference type="SAM" id="SignalP"/>
    </source>
</evidence>
<dbReference type="GO" id="GO:0015288">
    <property type="term" value="F:porin activity"/>
    <property type="evidence" value="ECO:0007669"/>
    <property type="project" value="TreeGrafter"/>
</dbReference>
<dbReference type="Proteomes" id="UP000224871">
    <property type="component" value="Unassembled WGS sequence"/>
</dbReference>
<evidence type="ECO:0000256" key="2">
    <source>
        <dbReference type="ARBA" id="ARBA00007613"/>
    </source>
</evidence>
<dbReference type="InterPro" id="IPR003423">
    <property type="entry name" value="OMP_efflux"/>
</dbReference>
<accession>A0A1N6MT90</accession>
<dbReference type="Pfam" id="PF02321">
    <property type="entry name" value="OEP"/>
    <property type="match status" value="2"/>
</dbReference>
<feature type="signal peptide" evidence="13">
    <location>
        <begin position="1"/>
        <end position="22"/>
    </location>
</feature>
<evidence type="ECO:0000256" key="10">
    <source>
        <dbReference type="ARBA" id="ARBA00069847"/>
    </source>
</evidence>
<dbReference type="PANTHER" id="PTHR30026:SF20">
    <property type="entry name" value="OUTER MEMBRANE PROTEIN TOLC"/>
    <property type="match status" value="1"/>
</dbReference>
<dbReference type="RefSeq" id="WP_086955234.1">
    <property type="nucleotide sequence ID" value="NZ_CAWNQC010000024.1"/>
</dbReference>
<dbReference type="Proteomes" id="UP000196435">
    <property type="component" value="Unassembled WGS sequence"/>
</dbReference>
<feature type="chain" id="PRO_5012523359" description="Outer membrane protein TolC" evidence="13">
    <location>
        <begin position="23"/>
        <end position="457"/>
    </location>
</feature>
<keyword evidence="4" id="KW-1134">Transmembrane beta strand</keyword>
<reference evidence="16" key="1">
    <citation type="submission" date="2016-12" db="EMBL/GenBank/DDBJ databases">
        <authorList>
            <person name="Gaudriault S."/>
        </authorList>
    </citation>
    <scope>NUCLEOTIDE SEQUENCE [LARGE SCALE GENOMIC DNA]</scope>
    <source>
        <strain evidence="16">HGB1681 (deposited as PTA-6826 in the American Type Culture Collection)</strain>
    </source>
</reference>
<dbReference type="InterPro" id="IPR051906">
    <property type="entry name" value="TolC-like"/>
</dbReference>
<dbReference type="Gene3D" id="1.20.1600.10">
    <property type="entry name" value="Outer membrane efflux proteins (OEP)"/>
    <property type="match status" value="1"/>
</dbReference>
<dbReference type="NCBIfam" id="TIGR01844">
    <property type="entry name" value="type_I_sec_TolC"/>
    <property type="match status" value="1"/>
</dbReference>
<dbReference type="FunFam" id="1.20.1600.10:FF:000001">
    <property type="entry name" value="TolC outer membrane channel"/>
    <property type="match status" value="1"/>
</dbReference>
<comment type="subcellular location">
    <subcellularLocation>
        <location evidence="1">Cell outer membrane</location>
        <topology evidence="1">Multi-pass membrane protein</topology>
    </subcellularLocation>
</comment>
<gene>
    <name evidence="15" type="primary">tolC</name>
    <name evidence="14" type="ORF">Xinn_01481</name>
    <name evidence="15" type="ORF">XIS1_1300024</name>
</gene>
<protein>
    <recommendedName>
        <fullName evidence="10">Outer membrane protein TolC</fullName>
    </recommendedName>
    <alternativeName>
        <fullName evidence="11">Multidrug efflux pump subunit TolC</fullName>
    </alternativeName>
</protein>
<keyword evidence="17" id="KW-1185">Reference proteome</keyword>
<evidence type="ECO:0000313" key="16">
    <source>
        <dbReference type="Proteomes" id="UP000196435"/>
    </source>
</evidence>
<comment type="similarity">
    <text evidence="2">Belongs to the outer membrane factor (OMF) (TC 1.B.17) family.</text>
</comment>
<dbReference type="EMBL" id="NIBU01000012">
    <property type="protein sequence ID" value="PHM36707.1"/>
    <property type="molecule type" value="Genomic_DNA"/>
</dbReference>
<keyword evidence="3" id="KW-0813">Transport</keyword>
<organism evidence="15 16">
    <name type="scientific">Xenorhabdus innexi</name>
    <dbReference type="NCBI Taxonomy" id="290109"/>
    <lineage>
        <taxon>Bacteria</taxon>
        <taxon>Pseudomonadati</taxon>
        <taxon>Pseudomonadota</taxon>
        <taxon>Gammaproteobacteria</taxon>
        <taxon>Enterobacterales</taxon>
        <taxon>Morganellaceae</taxon>
        <taxon>Xenorhabdus</taxon>
    </lineage>
</organism>
<dbReference type="OrthoDB" id="9813458at2"/>
<dbReference type="AlphaFoldDB" id="A0A1N6MT90"/>
<dbReference type="GO" id="GO:1990281">
    <property type="term" value="C:efflux pump complex"/>
    <property type="evidence" value="ECO:0007669"/>
    <property type="project" value="TreeGrafter"/>
</dbReference>
<dbReference type="EMBL" id="FTLG01000036">
    <property type="protein sequence ID" value="SIP71969.1"/>
    <property type="molecule type" value="Genomic_DNA"/>
</dbReference>
<evidence type="ECO:0000313" key="17">
    <source>
        <dbReference type="Proteomes" id="UP000224871"/>
    </source>
</evidence>
<dbReference type="PANTHER" id="PTHR30026">
    <property type="entry name" value="OUTER MEMBRANE PROTEIN TOLC"/>
    <property type="match status" value="1"/>
</dbReference>
<proteinExistence type="inferred from homology"/>
<dbReference type="GO" id="GO:0046677">
    <property type="term" value="P:response to antibiotic"/>
    <property type="evidence" value="ECO:0007669"/>
    <property type="project" value="UniProtKB-KW"/>
</dbReference>
<keyword evidence="6 13" id="KW-0732">Signal</keyword>
<evidence type="ECO:0000313" key="14">
    <source>
        <dbReference type="EMBL" id="PHM36707.1"/>
    </source>
</evidence>
<evidence type="ECO:0000256" key="6">
    <source>
        <dbReference type="ARBA" id="ARBA00022729"/>
    </source>
</evidence>
<evidence type="ECO:0000256" key="11">
    <source>
        <dbReference type="ARBA" id="ARBA00081111"/>
    </source>
</evidence>
<evidence type="ECO:0000256" key="5">
    <source>
        <dbReference type="ARBA" id="ARBA00022692"/>
    </source>
</evidence>
<dbReference type="InterPro" id="IPR058622">
    <property type="entry name" value="TolC"/>
</dbReference>
<dbReference type="InterPro" id="IPR010130">
    <property type="entry name" value="T1SS_OMP_TolC"/>
</dbReference>
<evidence type="ECO:0000256" key="9">
    <source>
        <dbReference type="ARBA" id="ARBA00023251"/>
    </source>
</evidence>
<dbReference type="GO" id="GO:0015562">
    <property type="term" value="F:efflux transmembrane transporter activity"/>
    <property type="evidence" value="ECO:0007669"/>
    <property type="project" value="InterPro"/>
</dbReference>
<keyword evidence="9" id="KW-0046">Antibiotic resistance</keyword>
<keyword evidence="8" id="KW-0998">Cell outer membrane</keyword>
<feature type="region of interest" description="Disordered" evidence="12">
    <location>
        <begin position="275"/>
        <end position="297"/>
    </location>
</feature>
<feature type="compositionally biased region" description="Polar residues" evidence="12">
    <location>
        <begin position="288"/>
        <end position="297"/>
    </location>
</feature>
<keyword evidence="5" id="KW-0812">Transmembrane</keyword>
<dbReference type="NCBIfam" id="NF007002">
    <property type="entry name" value="PRK09465.1"/>
    <property type="match status" value="1"/>
</dbReference>
<evidence type="ECO:0000256" key="7">
    <source>
        <dbReference type="ARBA" id="ARBA00023136"/>
    </source>
</evidence>
<evidence type="ECO:0000256" key="8">
    <source>
        <dbReference type="ARBA" id="ARBA00023237"/>
    </source>
</evidence>
<evidence type="ECO:0000313" key="15">
    <source>
        <dbReference type="EMBL" id="SIP71969.1"/>
    </source>
</evidence>
<keyword evidence="7" id="KW-0472">Membrane</keyword>
<reference evidence="14 17" key="3">
    <citation type="journal article" date="2017" name="Nat. Microbiol.">
        <title>Natural product diversity associated with the nematode symbionts Photorhabdus and Xenorhabdus.</title>
        <authorList>
            <person name="Tobias N.J."/>
            <person name="Wolff H."/>
            <person name="Djahanschiri B."/>
            <person name="Grundmann F."/>
            <person name="Kronenwerth M."/>
            <person name="Shi Y.M."/>
            <person name="Simonyi S."/>
            <person name="Grun P."/>
            <person name="Shapiro-Ilan D."/>
            <person name="Pidot S.J."/>
            <person name="Stinear T.P."/>
            <person name="Ebersberger I."/>
            <person name="Bode H.B."/>
        </authorList>
    </citation>
    <scope>NUCLEOTIDE SEQUENCE [LARGE SCALE GENOMIC DNA]</scope>
    <source>
        <strain evidence="14 17">DSM 16336</strain>
    </source>
</reference>
<evidence type="ECO:0000256" key="1">
    <source>
        <dbReference type="ARBA" id="ARBA00004571"/>
    </source>
</evidence>
<evidence type="ECO:0000256" key="12">
    <source>
        <dbReference type="SAM" id="MobiDB-lite"/>
    </source>
</evidence>
<evidence type="ECO:0000256" key="4">
    <source>
        <dbReference type="ARBA" id="ARBA00022452"/>
    </source>
</evidence>
<dbReference type="GO" id="GO:0009279">
    <property type="term" value="C:cell outer membrane"/>
    <property type="evidence" value="ECO:0007669"/>
    <property type="project" value="UniProtKB-SubCell"/>
</dbReference>
<name>A0A1N6MT90_9GAMM</name>
<sequence>MKKLLSLFIAINLVGFSTSGHAEDLLHIYKQAKETNPELLKALADRNSVFEGINSARSPLLPQLSLNAGANYDKNFRNSKQENHGTNAGLTLKQTIFDMSSWNKLSQAEKNAGIADIGYQAAQQKLILDTANAYFDVLSKIDSLTYSEAQKASLYRQLDQTTQRFNVGLAAITDVQNARAQYDSILAQEVHDRNELDNSLEKLRLITGVYYPQLASLNIDRFKTNKPKPAEDLLKEAETRNLSLLSARLTQDLRREQIKDAQTGYMPTIGLTASTGIKNSHTRHGDNNDPSGNAYGGQNSVGVSLSLPLYSGGATSSQVEQAKYNFVSSSQELENTYRKVIQDVRSSSNNIAASISSIEANKQAVLSAESSLHSMEAGYHVGTRTIVDVLDSTTKLYQAKRNLSQARYSYLISLLVNQQARGTLNEEDLAALNNILGTQVSTSASNIVKEMKTPSIR</sequence>
<evidence type="ECO:0000256" key="3">
    <source>
        <dbReference type="ARBA" id="ARBA00022448"/>
    </source>
</evidence>